<dbReference type="AlphaFoldDB" id="A0A316R1P3"/>
<dbReference type="PANTHER" id="PTHR21237:SF23">
    <property type="entry name" value="GRPE PROTEIN HOMOLOG, MITOCHONDRIAL"/>
    <property type="match status" value="1"/>
</dbReference>
<dbReference type="GO" id="GO:0005737">
    <property type="term" value="C:cytoplasm"/>
    <property type="evidence" value="ECO:0007669"/>
    <property type="project" value="UniProtKB-SubCell"/>
</dbReference>
<evidence type="ECO:0000313" key="6">
    <source>
        <dbReference type="EMBL" id="HBJ09883.1"/>
    </source>
</evidence>
<protein>
    <recommendedName>
        <fullName evidence="3">Protein GrpE</fullName>
    </recommendedName>
    <alternativeName>
        <fullName evidence="3">HSP-70 cofactor</fullName>
    </alternativeName>
</protein>
<dbReference type="PANTHER" id="PTHR21237">
    <property type="entry name" value="GRPE PROTEIN"/>
    <property type="match status" value="1"/>
</dbReference>
<dbReference type="GO" id="GO:0000774">
    <property type="term" value="F:adenyl-nucleotide exchange factor activity"/>
    <property type="evidence" value="ECO:0007669"/>
    <property type="project" value="InterPro"/>
</dbReference>
<dbReference type="GO" id="GO:0051087">
    <property type="term" value="F:protein-folding chaperone binding"/>
    <property type="evidence" value="ECO:0007669"/>
    <property type="project" value="InterPro"/>
</dbReference>
<dbReference type="EMBL" id="DNWC01000165">
    <property type="protein sequence ID" value="HBJ09883.1"/>
    <property type="molecule type" value="Genomic_DNA"/>
</dbReference>
<keyword evidence="3" id="KW-0963">Cytoplasm</keyword>
<dbReference type="Gene3D" id="2.30.22.10">
    <property type="entry name" value="Head domain of nucleotide exchange factor GrpE"/>
    <property type="match status" value="1"/>
</dbReference>
<evidence type="ECO:0000256" key="1">
    <source>
        <dbReference type="ARBA" id="ARBA00009054"/>
    </source>
</evidence>
<comment type="function">
    <text evidence="3">Participates actively in the response to hyperosmotic and heat shock by preventing the aggregation of stress-denatured proteins, in association with DnaK and GrpE. It is the nucleotide exchange factor for DnaK and may function as a thermosensor. Unfolded proteins bind initially to DnaJ; upon interaction with the DnaJ-bound protein, DnaK hydrolyzes its bound ATP, resulting in the formation of a stable complex. GrpE releases ADP from DnaK; ATP binding to DnaK triggers the release of the substrate protein, thus completing the reaction cycle. Several rounds of ATP-dependent interactions between DnaJ, DnaK and GrpE are required for fully efficient folding.</text>
</comment>
<keyword evidence="3" id="KW-0346">Stress response</keyword>
<dbReference type="GO" id="GO:0006457">
    <property type="term" value="P:protein folding"/>
    <property type="evidence" value="ECO:0007669"/>
    <property type="project" value="InterPro"/>
</dbReference>
<dbReference type="Proteomes" id="UP000262954">
    <property type="component" value="Unassembled WGS sequence"/>
</dbReference>
<name>A0A316R1P3_9BACT</name>
<gene>
    <name evidence="3 6" type="primary">grpE</name>
    <name evidence="6" type="ORF">DDY73_12880</name>
</gene>
<evidence type="ECO:0000256" key="5">
    <source>
        <dbReference type="SAM" id="MobiDB-lite"/>
    </source>
</evidence>
<dbReference type="CDD" id="cd00446">
    <property type="entry name" value="GrpE"/>
    <property type="match status" value="1"/>
</dbReference>
<keyword evidence="2 3" id="KW-0143">Chaperone</keyword>
<dbReference type="RefSeq" id="WP_009316621.1">
    <property type="nucleotide sequence ID" value="NZ_CABKQP010000001.1"/>
</dbReference>
<dbReference type="InterPro" id="IPR009012">
    <property type="entry name" value="GrpE_head"/>
</dbReference>
<dbReference type="InterPro" id="IPR013805">
    <property type="entry name" value="GrpE_CC"/>
</dbReference>
<comment type="caution">
    <text evidence="6">The sequence shown here is derived from an EMBL/GenBank/DDBJ whole genome shotgun (WGS) entry which is preliminary data.</text>
</comment>
<feature type="compositionally biased region" description="Acidic residues" evidence="5">
    <location>
        <begin position="35"/>
        <end position="47"/>
    </location>
</feature>
<comment type="subcellular location">
    <subcellularLocation>
        <location evidence="3">Cytoplasm</location>
    </subcellularLocation>
</comment>
<reference evidence="6 7" key="1">
    <citation type="journal article" date="2018" name="Nat. Biotechnol.">
        <title>A standardized bacterial taxonomy based on genome phylogeny substantially revises the tree of life.</title>
        <authorList>
            <person name="Parks D.H."/>
            <person name="Chuvochina M."/>
            <person name="Waite D.W."/>
            <person name="Rinke C."/>
            <person name="Skarshewski A."/>
            <person name="Chaumeil P.A."/>
            <person name="Hugenholtz P."/>
        </authorList>
    </citation>
    <scope>NUCLEOTIDE SEQUENCE [LARGE SCALE GENOMIC DNA]</scope>
    <source>
        <strain evidence="6">UBA11482</strain>
    </source>
</reference>
<sequence>MSDKKNKKNEIHDEKSGTQSTEEAAVETSEVPENVADENLPEAEDAASDAASLTAEIEELKAQIEQLNKDKLLLMADFENYRKRTLREKADLIKSGGEDCLKRILPLVDDFERGLLAINESTDVEAVKEGMTLIYNKFKTFLDQHGIKEIPAKDEDFNTEYHEAVTTFPAPSPEMKGKVIDCVQKGYTMNDKVIRFAKVVVGE</sequence>
<dbReference type="HAMAP" id="MF_01151">
    <property type="entry name" value="GrpE"/>
    <property type="match status" value="1"/>
</dbReference>
<organism evidence="6 7">
    <name type="scientific">Coprobacter fastidiosus</name>
    <dbReference type="NCBI Taxonomy" id="1099853"/>
    <lineage>
        <taxon>Bacteria</taxon>
        <taxon>Pseudomonadati</taxon>
        <taxon>Bacteroidota</taxon>
        <taxon>Bacteroidia</taxon>
        <taxon>Bacteroidales</taxon>
        <taxon>Barnesiellaceae</taxon>
        <taxon>Coprobacter</taxon>
    </lineage>
</organism>
<dbReference type="PRINTS" id="PR00773">
    <property type="entry name" value="GRPEPROTEIN"/>
</dbReference>
<proteinExistence type="inferred from homology"/>
<dbReference type="Pfam" id="PF01025">
    <property type="entry name" value="GrpE"/>
    <property type="match status" value="1"/>
</dbReference>
<dbReference type="Gene3D" id="3.90.20.20">
    <property type="match status" value="1"/>
</dbReference>
<comment type="subunit">
    <text evidence="3">Homodimer.</text>
</comment>
<accession>A0A316R1P3</accession>
<feature type="compositionally biased region" description="Basic and acidic residues" evidence="5">
    <location>
        <begin position="1"/>
        <end position="16"/>
    </location>
</feature>
<dbReference type="GO" id="GO:0042803">
    <property type="term" value="F:protein homodimerization activity"/>
    <property type="evidence" value="ECO:0007669"/>
    <property type="project" value="InterPro"/>
</dbReference>
<dbReference type="InterPro" id="IPR000740">
    <property type="entry name" value="GrpE"/>
</dbReference>
<dbReference type="GO" id="GO:0051082">
    <property type="term" value="F:unfolded protein binding"/>
    <property type="evidence" value="ECO:0007669"/>
    <property type="project" value="TreeGrafter"/>
</dbReference>
<feature type="region of interest" description="Disordered" evidence="5">
    <location>
        <begin position="1"/>
        <end position="51"/>
    </location>
</feature>
<evidence type="ECO:0000256" key="4">
    <source>
        <dbReference type="RuleBase" id="RU004478"/>
    </source>
</evidence>
<evidence type="ECO:0000256" key="2">
    <source>
        <dbReference type="ARBA" id="ARBA00023186"/>
    </source>
</evidence>
<comment type="similarity">
    <text evidence="1 3 4">Belongs to the GrpE family.</text>
</comment>
<dbReference type="SUPFAM" id="SSF58014">
    <property type="entry name" value="Coiled-coil domain of nucleotide exchange factor GrpE"/>
    <property type="match status" value="1"/>
</dbReference>
<evidence type="ECO:0000256" key="3">
    <source>
        <dbReference type="HAMAP-Rule" id="MF_01151"/>
    </source>
</evidence>
<evidence type="ECO:0000313" key="7">
    <source>
        <dbReference type="Proteomes" id="UP000262954"/>
    </source>
</evidence>
<dbReference type="SUPFAM" id="SSF51064">
    <property type="entry name" value="Head domain of nucleotide exchange factor GrpE"/>
    <property type="match status" value="1"/>
</dbReference>